<dbReference type="Gene3D" id="3.40.50.720">
    <property type="entry name" value="NAD(P)-binding Rossmann-like Domain"/>
    <property type="match status" value="1"/>
</dbReference>
<comment type="caution">
    <text evidence="5">The sequence shown here is derived from an EMBL/GenBank/DDBJ whole genome shotgun (WGS) entry which is preliminary data.</text>
</comment>
<reference evidence="5 6" key="1">
    <citation type="journal article" date="2015" name="Int. J. Syst. Evol. Microbiol.">
        <title>Streptomyces gilvifuscus sp. nov., an actinomycete that produces antibacterial compounds isolated from soil.</title>
        <authorList>
            <person name="Nguyen T.M."/>
            <person name="Kim J."/>
        </authorList>
    </citation>
    <scope>NUCLEOTIDE SEQUENCE [LARGE SCALE GENOMIC DNA]</scope>
    <source>
        <strain evidence="5 6">T113</strain>
    </source>
</reference>
<proteinExistence type="inferred from homology"/>
<accession>A0ABT5G3M9</accession>
<gene>
    <name evidence="5" type="ORF">PO587_33685</name>
</gene>
<protein>
    <submittedName>
        <fullName evidence="5">Gfo/Idh/MocA family oxidoreductase</fullName>
    </submittedName>
</protein>
<evidence type="ECO:0000259" key="3">
    <source>
        <dbReference type="Pfam" id="PF01408"/>
    </source>
</evidence>
<dbReference type="Proteomes" id="UP001221328">
    <property type="component" value="Unassembled WGS sequence"/>
</dbReference>
<keyword evidence="6" id="KW-1185">Reference proteome</keyword>
<evidence type="ECO:0000256" key="1">
    <source>
        <dbReference type="ARBA" id="ARBA00010928"/>
    </source>
</evidence>
<keyword evidence="2" id="KW-0560">Oxidoreductase</keyword>
<dbReference type="InterPro" id="IPR055170">
    <property type="entry name" value="GFO_IDH_MocA-like_dom"/>
</dbReference>
<dbReference type="Pfam" id="PF01408">
    <property type="entry name" value="GFO_IDH_MocA"/>
    <property type="match status" value="1"/>
</dbReference>
<dbReference type="PANTHER" id="PTHR22604:SF105">
    <property type="entry name" value="TRANS-1,2-DIHYDROBENZENE-1,2-DIOL DEHYDROGENASE"/>
    <property type="match status" value="1"/>
</dbReference>
<dbReference type="Pfam" id="PF22725">
    <property type="entry name" value="GFO_IDH_MocA_C3"/>
    <property type="match status" value="1"/>
</dbReference>
<dbReference type="InterPro" id="IPR036291">
    <property type="entry name" value="NAD(P)-bd_dom_sf"/>
</dbReference>
<comment type="similarity">
    <text evidence="1">Belongs to the Gfo/Idh/MocA family.</text>
</comment>
<evidence type="ECO:0000313" key="6">
    <source>
        <dbReference type="Proteomes" id="UP001221328"/>
    </source>
</evidence>
<dbReference type="RefSeq" id="WP_272177817.1">
    <property type="nucleotide sequence ID" value="NZ_JAQOSK010000016.1"/>
</dbReference>
<organism evidence="5 6">
    <name type="scientific">Streptomyces gilvifuscus</name>
    <dbReference type="NCBI Taxonomy" id="1550617"/>
    <lineage>
        <taxon>Bacteria</taxon>
        <taxon>Bacillati</taxon>
        <taxon>Actinomycetota</taxon>
        <taxon>Actinomycetes</taxon>
        <taxon>Kitasatosporales</taxon>
        <taxon>Streptomycetaceae</taxon>
        <taxon>Streptomyces</taxon>
    </lineage>
</organism>
<dbReference type="PANTHER" id="PTHR22604">
    <property type="entry name" value="OXIDOREDUCTASES"/>
    <property type="match status" value="1"/>
</dbReference>
<evidence type="ECO:0000256" key="2">
    <source>
        <dbReference type="ARBA" id="ARBA00023002"/>
    </source>
</evidence>
<dbReference type="Gene3D" id="3.30.360.10">
    <property type="entry name" value="Dihydrodipicolinate Reductase, domain 2"/>
    <property type="match status" value="1"/>
</dbReference>
<feature type="domain" description="GFO/IDH/MocA-like oxidoreductase" evidence="4">
    <location>
        <begin position="144"/>
        <end position="258"/>
    </location>
</feature>
<evidence type="ECO:0000313" key="5">
    <source>
        <dbReference type="EMBL" id="MDC2959393.1"/>
    </source>
</evidence>
<sequence length="342" mass="36518">MENEDLTPDLESEQRAGIGIIGCADIATRRALPAIRRSPFHLVAVASRFGQKAHEVAAGAGCAAVEGYERLLEVPGIDAVYIPLPNSEHATWARRALEAGKHVLIEKPAVPDQETALGLVALAEERGLALMENFAFLRHPQHGQAQELLAGGAIGQLRSYHGTFGIPPTDPRGIKYQADLGGGALWEVGCYPVRGAQAYLGPSARVLGAALRWDAQLGVDVSGAALLGDDDGVTAHCSFGLSHGYRSAYELWGSEGRLVLEWAFTPSAGARPVLRLEQKDRETRIRASASDQFLGVFTTFHKAVRDPAARAEHHRDLVRQAGLMAGIRAHALDGQGLVGAAR</sequence>
<name>A0ABT5G3M9_9ACTN</name>
<dbReference type="SUPFAM" id="SSF55347">
    <property type="entry name" value="Glyceraldehyde-3-phosphate dehydrogenase-like, C-terminal domain"/>
    <property type="match status" value="1"/>
</dbReference>
<dbReference type="EMBL" id="JAQOSK010000016">
    <property type="protein sequence ID" value="MDC2959393.1"/>
    <property type="molecule type" value="Genomic_DNA"/>
</dbReference>
<dbReference type="SUPFAM" id="SSF51735">
    <property type="entry name" value="NAD(P)-binding Rossmann-fold domains"/>
    <property type="match status" value="1"/>
</dbReference>
<evidence type="ECO:0000259" key="4">
    <source>
        <dbReference type="Pfam" id="PF22725"/>
    </source>
</evidence>
<dbReference type="InterPro" id="IPR050984">
    <property type="entry name" value="Gfo/Idh/MocA_domain"/>
</dbReference>
<dbReference type="InterPro" id="IPR000683">
    <property type="entry name" value="Gfo/Idh/MocA-like_OxRdtase_N"/>
</dbReference>
<feature type="domain" description="Gfo/Idh/MocA-like oxidoreductase N-terminal" evidence="3">
    <location>
        <begin position="18"/>
        <end position="134"/>
    </location>
</feature>